<gene>
    <name evidence="2" type="primary">59</name>
    <name evidence="2" type="ORF">SEA_GALADRIEL_59</name>
</gene>
<organism evidence="2 3">
    <name type="scientific">Gordonia phage Galadriel</name>
    <dbReference type="NCBI Taxonomy" id="2591208"/>
    <lineage>
        <taxon>Viruses</taxon>
        <taxon>Duplodnaviria</taxon>
        <taxon>Heunggongvirae</taxon>
        <taxon>Uroviricota</taxon>
        <taxon>Caudoviricetes</taxon>
        <taxon>Stackebrandtviridae</taxon>
        <taxon>Schenleyvirinae</taxon>
        <taxon>Vividuovirus</taxon>
        <taxon>Vividuovirus galadriel</taxon>
    </lineage>
</organism>
<keyword evidence="3" id="KW-1185">Reference proteome</keyword>
<reference evidence="2 3" key="1">
    <citation type="submission" date="2019-05" db="EMBL/GenBank/DDBJ databases">
        <authorList>
            <person name="Bortz R.L."/>
            <person name="Kita K.M."/>
            <person name="Kochhar N."/>
            <person name="Kong Y."/>
            <person name="Lee J."/>
            <person name="Seppi S.K."/>
            <person name="Wang Y."/>
            <person name="Xu J."/>
            <person name="Butela K.A."/>
            <person name="Garlena R.A."/>
            <person name="Russell D.A."/>
            <person name="Pope W.H."/>
            <person name="Jacobs-Sera D."/>
            <person name="Hatfull G.F."/>
        </authorList>
    </citation>
    <scope>NUCLEOTIDE SEQUENCE [LARGE SCALE GENOMIC DNA]</scope>
</reference>
<feature type="region of interest" description="Disordered" evidence="1">
    <location>
        <begin position="1"/>
        <end position="24"/>
    </location>
</feature>
<proteinExistence type="predicted"/>
<evidence type="ECO:0000313" key="2">
    <source>
        <dbReference type="EMBL" id="QDH92078.1"/>
    </source>
</evidence>
<dbReference type="EMBL" id="MK937594">
    <property type="protein sequence ID" value="QDH92078.1"/>
    <property type="molecule type" value="Genomic_DNA"/>
</dbReference>
<evidence type="ECO:0000256" key="1">
    <source>
        <dbReference type="SAM" id="MobiDB-lite"/>
    </source>
</evidence>
<dbReference type="RefSeq" id="YP_010102887.1">
    <property type="nucleotide sequence ID" value="NC_055803.1"/>
</dbReference>
<sequence length="464" mass="50658">MTDHRTTAEQLIATAQPDSPDDRDQTIVGTALVHAVLALCDQLAEYGTTNEHAIDHAVLQQHADRARAAFPGTDQRLCMAEGRTPRGNRVVCSQPRDNHTRHSAGGYWWDDDGFSGSTLPPGTAPTMPHVVTSPRVCERRWSEMSGAHHECVLRAEHWEDRHQCECGAGCYDDDEDEGSSVCPADGCGRPDGHDGDHRAAEPLTLPTLTVKRGGLRYRGQTIETQGSTLHATPFVALHTDEGGDTSALAADVPDGSHEHGRAPAPDGVDDSPVVCGHEWTTVNGDHKHACAQPDGNGHVWHQCDRCQAVAPVVKRSPDVCGVPGANGTCRREAGHGGLHHDEYGGAYLTGQDTAAMTMGDVQSAIRDDSETIEVLADEDCPKRRPQTLRQLVDLHQFEQWHDGDGYTEPRNDGYGCSCGFVYNDHIQHRDCTCDFPEEMEQRHAEHLLAMAVRARLARSRKATR</sequence>
<accession>A0A514DEN8</accession>
<evidence type="ECO:0000313" key="3">
    <source>
        <dbReference type="Proteomes" id="UP000319034"/>
    </source>
</evidence>
<feature type="region of interest" description="Disordered" evidence="1">
    <location>
        <begin position="244"/>
        <end position="270"/>
    </location>
</feature>
<dbReference type="Proteomes" id="UP000319034">
    <property type="component" value="Segment"/>
</dbReference>
<dbReference type="KEGG" id="vg:65120740"/>
<dbReference type="GeneID" id="65120740"/>
<name>A0A514DEN8_9CAUD</name>
<protein>
    <submittedName>
        <fullName evidence="2">Uncharacterized protein</fullName>
    </submittedName>
</protein>